<dbReference type="AlphaFoldDB" id="A0AAW5A8Y7"/>
<evidence type="ECO:0000313" key="2">
    <source>
        <dbReference type="Proteomes" id="UP000814172"/>
    </source>
</evidence>
<gene>
    <name evidence="1" type="ORF">GIW75_15315</name>
</gene>
<proteinExistence type="predicted"/>
<name>A0AAW5A8Y7_9PSED</name>
<reference evidence="1 2" key="1">
    <citation type="submission" date="2019-11" db="EMBL/GenBank/DDBJ databases">
        <title>Epiphytic Pseudomonas syringae from cherry orchards.</title>
        <authorList>
            <person name="Hulin M.T."/>
        </authorList>
    </citation>
    <scope>NUCLEOTIDE SEQUENCE [LARGE SCALE GENOMIC DNA]</scope>
    <source>
        <strain evidence="1 2">PA-6-9F</strain>
    </source>
</reference>
<dbReference type="Proteomes" id="UP000814172">
    <property type="component" value="Unassembled WGS sequence"/>
</dbReference>
<dbReference type="EMBL" id="WKEW01000048">
    <property type="protein sequence ID" value="MCF5058317.1"/>
    <property type="molecule type" value="Genomic_DNA"/>
</dbReference>
<evidence type="ECO:0000313" key="1">
    <source>
        <dbReference type="EMBL" id="MCF5058317.1"/>
    </source>
</evidence>
<accession>A0AAW5A8Y7</accession>
<organism evidence="1 2">
    <name type="scientific">Pseudomonas proteolytica</name>
    <dbReference type="NCBI Taxonomy" id="219574"/>
    <lineage>
        <taxon>Bacteria</taxon>
        <taxon>Pseudomonadati</taxon>
        <taxon>Pseudomonadota</taxon>
        <taxon>Gammaproteobacteria</taxon>
        <taxon>Pseudomonadales</taxon>
        <taxon>Pseudomonadaceae</taxon>
        <taxon>Pseudomonas</taxon>
    </lineage>
</organism>
<sequence length="114" mass="12510">MEDFTLQKLAVMIIPAATGGGRGSNYEYILMDVPGYDPATCFVTITPKVYAPYDQIGRPDTWGGLPTYTDLGGTRIAIYTQINYREPDGGGGGKNREMWTRNVVESVVEVVKVN</sequence>
<comment type="caution">
    <text evidence="1">The sequence shown here is derived from an EMBL/GenBank/DDBJ whole genome shotgun (WGS) entry which is preliminary data.</text>
</comment>
<protein>
    <submittedName>
        <fullName evidence="1">Uncharacterized protein</fullName>
    </submittedName>
</protein>
<keyword evidence="2" id="KW-1185">Reference proteome</keyword>